<protein>
    <submittedName>
        <fullName evidence="6">Drug/Metabolite Transporter (DMT) Superfamily</fullName>
    </submittedName>
</protein>
<evidence type="ECO:0000256" key="4">
    <source>
        <dbReference type="ARBA" id="ARBA00023136"/>
    </source>
</evidence>
<keyword evidence="3 5" id="KW-1133">Transmembrane helix</keyword>
<dbReference type="Proteomes" id="UP000243217">
    <property type="component" value="Unassembled WGS sequence"/>
</dbReference>
<evidence type="ECO:0000256" key="3">
    <source>
        <dbReference type="ARBA" id="ARBA00022989"/>
    </source>
</evidence>
<dbReference type="GO" id="GO:0000139">
    <property type="term" value="C:Golgi membrane"/>
    <property type="evidence" value="ECO:0007669"/>
    <property type="project" value="InterPro"/>
</dbReference>
<keyword evidence="4 5" id="KW-0472">Membrane</keyword>
<evidence type="ECO:0000256" key="1">
    <source>
        <dbReference type="ARBA" id="ARBA00004141"/>
    </source>
</evidence>
<feature type="transmembrane region" description="Helical" evidence="5">
    <location>
        <begin position="239"/>
        <end position="262"/>
    </location>
</feature>
<keyword evidence="7" id="KW-1185">Reference proteome</keyword>
<comment type="caution">
    <text evidence="6">The sequence shown here is derived from an EMBL/GenBank/DDBJ whole genome shotgun (WGS) entry which is preliminary data.</text>
</comment>
<dbReference type="PANTHER" id="PTHR10231">
    <property type="entry name" value="NUCLEOTIDE-SUGAR TRANSMEMBRANE TRANSPORTER"/>
    <property type="match status" value="1"/>
</dbReference>
<evidence type="ECO:0000313" key="7">
    <source>
        <dbReference type="Proteomes" id="UP000243217"/>
    </source>
</evidence>
<dbReference type="Pfam" id="PF04142">
    <property type="entry name" value="Nuc_sug_transp"/>
    <property type="match status" value="1"/>
</dbReference>
<feature type="transmembrane region" description="Helical" evidence="5">
    <location>
        <begin position="81"/>
        <end position="102"/>
    </location>
</feature>
<organism evidence="6 7">
    <name type="scientific">Thraustotheca clavata</name>
    <dbReference type="NCBI Taxonomy" id="74557"/>
    <lineage>
        <taxon>Eukaryota</taxon>
        <taxon>Sar</taxon>
        <taxon>Stramenopiles</taxon>
        <taxon>Oomycota</taxon>
        <taxon>Saprolegniomycetes</taxon>
        <taxon>Saprolegniales</taxon>
        <taxon>Achlyaceae</taxon>
        <taxon>Thraustotheca</taxon>
    </lineage>
</organism>
<keyword evidence="2 5" id="KW-0812">Transmembrane</keyword>
<accession>A0A1W0A929</accession>
<feature type="transmembrane region" description="Helical" evidence="5">
    <location>
        <begin position="9"/>
        <end position="27"/>
    </location>
</feature>
<dbReference type="EMBL" id="JNBS01000316">
    <property type="protein sequence ID" value="OQS06709.1"/>
    <property type="molecule type" value="Genomic_DNA"/>
</dbReference>
<comment type="subcellular location">
    <subcellularLocation>
        <location evidence="1">Membrane</location>
        <topology evidence="1">Multi-pass membrane protein</topology>
    </subcellularLocation>
</comment>
<proteinExistence type="predicted"/>
<feature type="transmembrane region" description="Helical" evidence="5">
    <location>
        <begin position="137"/>
        <end position="154"/>
    </location>
</feature>
<dbReference type="InterPro" id="IPR007271">
    <property type="entry name" value="Nuc_sug_transpt"/>
</dbReference>
<evidence type="ECO:0000256" key="5">
    <source>
        <dbReference type="SAM" id="Phobius"/>
    </source>
</evidence>
<feature type="transmembrane region" description="Helical" evidence="5">
    <location>
        <begin position="206"/>
        <end position="227"/>
    </location>
</feature>
<feature type="transmembrane region" description="Helical" evidence="5">
    <location>
        <begin position="166"/>
        <end position="185"/>
    </location>
</feature>
<gene>
    <name evidence="6" type="ORF">THRCLA_01272</name>
</gene>
<feature type="transmembrane region" description="Helical" evidence="5">
    <location>
        <begin position="295"/>
        <end position="316"/>
    </location>
</feature>
<dbReference type="OrthoDB" id="69787at2759"/>
<sequence>MAFLGLDTLAQKSIFCVYIGLWVSYGLLNEYAKRSHIKFHSATAVVAQCFVKLILAVGLFTSQDGSIGKMIELMKIHPKLFVLYLIPSGLYALYDILAYVNLSLFDPPTYFLLLQFRLVVTGLLHQRVFKKDLNRNQWFAILAVTMGCVIKTIGDNAGATEKPIPMFGYALLMVQILSSTFAGVYNEALLKTYDKNISIHFQNTIMYLDSIVFVMICLALGITGVSFREAVSVGNLQVLLQWPVLMMVLIMSFIGVVTSLFLKYLDSVRKAIASGLELVVLPVLASFFFQTALTGYLFLSVALVAGGIYLYSLPVAPVNPPLALQKDSELEDEKASSAV</sequence>
<reference evidence="6 7" key="1">
    <citation type="journal article" date="2014" name="Genome Biol. Evol.">
        <title>The secreted proteins of Achlya hypogyna and Thraustotheca clavata identify the ancestral oomycete secretome and reveal gene acquisitions by horizontal gene transfer.</title>
        <authorList>
            <person name="Misner I."/>
            <person name="Blouin N."/>
            <person name="Leonard G."/>
            <person name="Richards T.A."/>
            <person name="Lane C.E."/>
        </authorList>
    </citation>
    <scope>NUCLEOTIDE SEQUENCE [LARGE SCALE GENOMIC DNA]</scope>
    <source>
        <strain evidence="6 7">ATCC 34112</strain>
    </source>
</reference>
<evidence type="ECO:0000313" key="6">
    <source>
        <dbReference type="EMBL" id="OQS06709.1"/>
    </source>
</evidence>
<dbReference type="GO" id="GO:0015165">
    <property type="term" value="F:pyrimidine nucleotide-sugar transmembrane transporter activity"/>
    <property type="evidence" value="ECO:0007669"/>
    <property type="project" value="InterPro"/>
</dbReference>
<dbReference type="AlphaFoldDB" id="A0A1W0A929"/>
<name>A0A1W0A929_9STRA</name>
<feature type="transmembrane region" description="Helical" evidence="5">
    <location>
        <begin position="271"/>
        <end position="289"/>
    </location>
</feature>
<feature type="transmembrane region" description="Helical" evidence="5">
    <location>
        <begin position="39"/>
        <end position="60"/>
    </location>
</feature>
<evidence type="ECO:0000256" key="2">
    <source>
        <dbReference type="ARBA" id="ARBA00022692"/>
    </source>
</evidence>